<sequence>MLVVLAVTASASRGTGVAMGRELKQVTPLPTVAALPTLPAAGGLPPAATIPTLPAGTSTDPFMSALSRMVSFLQGDAASLQSAINGAAEGVNNTVSSIPLVQTFETQLATALQELQTVISGIVSQGAALGGTAQTNLDSFLTDLTSRDPITAILQNAMGALPPTTAGR</sequence>
<evidence type="ECO:0000313" key="2">
    <source>
        <dbReference type="Proteomes" id="UP000007264"/>
    </source>
</evidence>
<proteinExistence type="predicted"/>
<dbReference type="KEGG" id="csl:COCSUDRAFT_59644"/>
<protein>
    <submittedName>
        <fullName evidence="1">Uncharacterized protein</fullName>
    </submittedName>
</protein>
<evidence type="ECO:0000313" key="1">
    <source>
        <dbReference type="EMBL" id="EIE19162.1"/>
    </source>
</evidence>
<dbReference type="RefSeq" id="XP_005643706.1">
    <property type="nucleotide sequence ID" value="XM_005643649.1"/>
</dbReference>
<dbReference type="GeneID" id="17037092"/>
<keyword evidence="2" id="KW-1185">Reference proteome</keyword>
<accession>I0YL93</accession>
<name>I0YL93_COCSC</name>
<reference evidence="1 2" key="1">
    <citation type="journal article" date="2012" name="Genome Biol.">
        <title>The genome of the polar eukaryotic microalga coccomyxa subellipsoidea reveals traits of cold adaptation.</title>
        <authorList>
            <person name="Blanc G."/>
            <person name="Agarkova I."/>
            <person name="Grimwood J."/>
            <person name="Kuo A."/>
            <person name="Brueggeman A."/>
            <person name="Dunigan D."/>
            <person name="Gurnon J."/>
            <person name="Ladunga I."/>
            <person name="Lindquist E."/>
            <person name="Lucas S."/>
            <person name="Pangilinan J."/>
            <person name="Proschold T."/>
            <person name="Salamov A."/>
            <person name="Schmutz J."/>
            <person name="Weeks D."/>
            <person name="Yamada T."/>
            <person name="Claverie J.M."/>
            <person name="Grigoriev I."/>
            <person name="Van Etten J."/>
            <person name="Lomsadze A."/>
            <person name="Borodovsky M."/>
        </authorList>
    </citation>
    <scope>NUCLEOTIDE SEQUENCE [LARGE SCALE GENOMIC DNA]</scope>
    <source>
        <strain evidence="1 2">C-169</strain>
    </source>
</reference>
<dbReference type="EMBL" id="AGSI01000020">
    <property type="protein sequence ID" value="EIE19162.1"/>
    <property type="molecule type" value="Genomic_DNA"/>
</dbReference>
<dbReference type="OrthoDB" id="10556961at2759"/>
<gene>
    <name evidence="1" type="ORF">COCSUDRAFT_59644</name>
</gene>
<dbReference type="Proteomes" id="UP000007264">
    <property type="component" value="Unassembled WGS sequence"/>
</dbReference>
<dbReference type="AlphaFoldDB" id="I0YL93"/>
<organism evidence="1 2">
    <name type="scientific">Coccomyxa subellipsoidea (strain C-169)</name>
    <name type="common">Green microalga</name>
    <dbReference type="NCBI Taxonomy" id="574566"/>
    <lineage>
        <taxon>Eukaryota</taxon>
        <taxon>Viridiplantae</taxon>
        <taxon>Chlorophyta</taxon>
        <taxon>core chlorophytes</taxon>
        <taxon>Trebouxiophyceae</taxon>
        <taxon>Trebouxiophyceae incertae sedis</taxon>
        <taxon>Coccomyxaceae</taxon>
        <taxon>Coccomyxa</taxon>
        <taxon>Coccomyxa subellipsoidea</taxon>
    </lineage>
</organism>
<comment type="caution">
    <text evidence="1">The sequence shown here is derived from an EMBL/GenBank/DDBJ whole genome shotgun (WGS) entry which is preliminary data.</text>
</comment>